<dbReference type="EMBL" id="FPBF01000001">
    <property type="protein sequence ID" value="SFT51250.1"/>
    <property type="molecule type" value="Genomic_DNA"/>
</dbReference>
<dbReference type="RefSeq" id="WP_091691626.1">
    <property type="nucleotide sequence ID" value="NZ_FPBF01000001.1"/>
</dbReference>
<dbReference type="OrthoDB" id="1360959at2"/>
<reference evidence="2" key="1">
    <citation type="submission" date="2016-10" db="EMBL/GenBank/DDBJ databases">
        <authorList>
            <person name="Varghese N."/>
            <person name="Submissions S."/>
        </authorList>
    </citation>
    <scope>NUCLEOTIDE SEQUENCE [LARGE SCALE GENOMIC DNA]</scope>
    <source>
        <strain evidence="2">DSM 23445</strain>
    </source>
</reference>
<protein>
    <submittedName>
        <fullName evidence="1">Uncharacterized protein</fullName>
    </submittedName>
</protein>
<keyword evidence="2" id="KW-1185">Reference proteome</keyword>
<organism evidence="1 2">
    <name type="scientific">Algoriphagus locisalis</name>
    <dbReference type="NCBI Taxonomy" id="305507"/>
    <lineage>
        <taxon>Bacteria</taxon>
        <taxon>Pseudomonadati</taxon>
        <taxon>Bacteroidota</taxon>
        <taxon>Cytophagia</taxon>
        <taxon>Cytophagales</taxon>
        <taxon>Cyclobacteriaceae</taxon>
        <taxon>Algoriphagus</taxon>
    </lineage>
</organism>
<dbReference type="Proteomes" id="UP000199673">
    <property type="component" value="Unassembled WGS sequence"/>
</dbReference>
<evidence type="ECO:0000313" key="2">
    <source>
        <dbReference type="Proteomes" id="UP000199673"/>
    </source>
</evidence>
<proteinExistence type="predicted"/>
<sequence length="311" mass="37149">MDIIELIERRNLDELGRRFLEESIDYALIKDFGKSYLCAKKGLEIITCDCVSHGWKKNYDNSDKHLFDELIINYQNPEEYYFVKAFILSYEEELTSLYLALDSINKYSSLKKNSTGEYVRSRILSKLQKHKEAFEILWSLSISDETSKTFYRMGRLEEEHLNQNGLENLFHAFQRNPTSSCCLRNIKKYTLARDVKFHDNNGSVLMKYFMKSEDEWKFQEVYESYLFDQRNSKKHPYNNENTLKEIEMFTEEMFKISSNYLDEINGTQSNDNNINVNYDDLDLRYPKSSHNDYYNDSLDLDQQDPEFYDNL</sequence>
<name>A0A1I6YL95_9BACT</name>
<dbReference type="STRING" id="305507.SAMN04489724_1082"/>
<accession>A0A1I6YL95</accession>
<gene>
    <name evidence="1" type="ORF">SAMN04489724_1082</name>
</gene>
<dbReference type="AlphaFoldDB" id="A0A1I6YL95"/>
<evidence type="ECO:0000313" key="1">
    <source>
        <dbReference type="EMBL" id="SFT51250.1"/>
    </source>
</evidence>